<feature type="domain" description="NAD-dependent epimerase/dehydratase" evidence="2">
    <location>
        <begin position="6"/>
        <end position="248"/>
    </location>
</feature>
<protein>
    <submittedName>
        <fullName evidence="3">Nucleoside-diphosphate sugar epimerase</fullName>
    </submittedName>
</protein>
<dbReference type="RefSeq" id="WP_130648101.1">
    <property type="nucleotide sequence ID" value="NZ_BMHA01000001.1"/>
</dbReference>
<dbReference type="Pfam" id="PF01370">
    <property type="entry name" value="Epimerase"/>
    <property type="match status" value="1"/>
</dbReference>
<proteinExistence type="inferred from homology"/>
<dbReference type="InterPro" id="IPR036291">
    <property type="entry name" value="NAD(P)-bd_dom_sf"/>
</dbReference>
<dbReference type="Gene3D" id="3.40.50.720">
    <property type="entry name" value="NAD(P)-binding Rossmann-like Domain"/>
    <property type="match status" value="1"/>
</dbReference>
<keyword evidence="4" id="KW-1185">Reference proteome</keyword>
<dbReference type="PANTHER" id="PTHR43000">
    <property type="entry name" value="DTDP-D-GLUCOSE 4,6-DEHYDRATASE-RELATED"/>
    <property type="match status" value="1"/>
</dbReference>
<dbReference type="EMBL" id="BMHA01000001">
    <property type="protein sequence ID" value="GGI02442.1"/>
    <property type="molecule type" value="Genomic_DNA"/>
</dbReference>
<evidence type="ECO:0000313" key="4">
    <source>
        <dbReference type="Proteomes" id="UP000650511"/>
    </source>
</evidence>
<evidence type="ECO:0000256" key="1">
    <source>
        <dbReference type="ARBA" id="ARBA00007637"/>
    </source>
</evidence>
<evidence type="ECO:0000313" key="3">
    <source>
        <dbReference type="EMBL" id="GGI02442.1"/>
    </source>
</evidence>
<comment type="caution">
    <text evidence="3">The sequence shown here is derived from an EMBL/GenBank/DDBJ whole genome shotgun (WGS) entry which is preliminary data.</text>
</comment>
<comment type="similarity">
    <text evidence="1">Belongs to the NAD(P)-dependent epimerase/dehydratase family.</text>
</comment>
<sequence length="325" mass="34767">MTAEKILVTGGFGAIGSWVTRLLVEDGHDVTVFSRRRDLRLLPEMGDAVQHVAGSILDRETIDRALATSSIDRVIHCAAALSSSAEKDPRLAYETNVIGSLNIFEAARDAGIGRVVYTSTKGVYGRLPAEHGPPQFAPIHEGVEGTPMHVYGASKKALEAAADHCRRLWGLEIIALRLGSTFGPGKGGQHAGYAGLKAQIVDAALAGRHLRIDNADVADDVVYNADVGRGHVLAAFAPPSTDGVFNIASGQLTTLRAWAEEVMRQCPDHRLEFGDHDETKIASATQGVMDIQRARRELGYEPAFPGVSGVADYVTRERAVRGGLV</sequence>
<name>A0A8J3AAZ3_9ACTN</name>
<reference evidence="3" key="2">
    <citation type="submission" date="2020-09" db="EMBL/GenBank/DDBJ databases">
        <authorList>
            <person name="Sun Q."/>
            <person name="Zhou Y."/>
        </authorList>
    </citation>
    <scope>NUCLEOTIDE SEQUENCE</scope>
    <source>
        <strain evidence="3">CGMCC 1.14988</strain>
    </source>
</reference>
<reference evidence="3" key="1">
    <citation type="journal article" date="2014" name="Int. J. Syst. Evol. Microbiol.">
        <title>Complete genome sequence of Corynebacterium casei LMG S-19264T (=DSM 44701T), isolated from a smear-ripened cheese.</title>
        <authorList>
            <consortium name="US DOE Joint Genome Institute (JGI-PGF)"/>
            <person name="Walter F."/>
            <person name="Albersmeier A."/>
            <person name="Kalinowski J."/>
            <person name="Ruckert C."/>
        </authorList>
    </citation>
    <scope>NUCLEOTIDE SEQUENCE</scope>
    <source>
        <strain evidence="3">CGMCC 1.14988</strain>
    </source>
</reference>
<dbReference type="OrthoDB" id="9801785at2"/>
<gene>
    <name evidence="3" type="ORF">GCM10011354_00370</name>
</gene>
<accession>A0A8J3AAZ3</accession>
<dbReference type="Proteomes" id="UP000650511">
    <property type="component" value="Unassembled WGS sequence"/>
</dbReference>
<dbReference type="AlphaFoldDB" id="A0A8J3AAZ3"/>
<evidence type="ECO:0000259" key="2">
    <source>
        <dbReference type="Pfam" id="PF01370"/>
    </source>
</evidence>
<dbReference type="SUPFAM" id="SSF51735">
    <property type="entry name" value="NAD(P)-binding Rossmann-fold domains"/>
    <property type="match status" value="1"/>
</dbReference>
<dbReference type="InterPro" id="IPR001509">
    <property type="entry name" value="Epimerase_deHydtase"/>
</dbReference>
<organism evidence="3 4">
    <name type="scientific">Egicoccus halophilus</name>
    <dbReference type="NCBI Taxonomy" id="1670830"/>
    <lineage>
        <taxon>Bacteria</taxon>
        <taxon>Bacillati</taxon>
        <taxon>Actinomycetota</taxon>
        <taxon>Nitriliruptoria</taxon>
        <taxon>Egicoccales</taxon>
        <taxon>Egicoccaceae</taxon>
        <taxon>Egicoccus</taxon>
    </lineage>
</organism>